<accession>A0AC35TL24</accession>
<organism evidence="1 2">
    <name type="scientific">Rhabditophanes sp. KR3021</name>
    <dbReference type="NCBI Taxonomy" id="114890"/>
    <lineage>
        <taxon>Eukaryota</taxon>
        <taxon>Metazoa</taxon>
        <taxon>Ecdysozoa</taxon>
        <taxon>Nematoda</taxon>
        <taxon>Chromadorea</taxon>
        <taxon>Rhabditida</taxon>
        <taxon>Tylenchina</taxon>
        <taxon>Panagrolaimomorpha</taxon>
        <taxon>Strongyloidoidea</taxon>
        <taxon>Alloionematidae</taxon>
        <taxon>Rhabditophanes</taxon>
    </lineage>
</organism>
<evidence type="ECO:0000313" key="1">
    <source>
        <dbReference type="Proteomes" id="UP000095286"/>
    </source>
</evidence>
<dbReference type="WBParaSite" id="RSKR_0000147400.1">
    <property type="protein sequence ID" value="RSKR_0000147400.1"/>
    <property type="gene ID" value="RSKR_0000147400"/>
</dbReference>
<protein>
    <submittedName>
        <fullName evidence="2">Uncharacterized protein</fullName>
    </submittedName>
</protein>
<evidence type="ECO:0000313" key="2">
    <source>
        <dbReference type="WBParaSite" id="RSKR_0000147400.1"/>
    </source>
</evidence>
<name>A0AC35TL24_9BILA</name>
<reference evidence="2" key="1">
    <citation type="submission" date="2016-11" db="UniProtKB">
        <authorList>
            <consortium name="WormBaseParasite"/>
        </authorList>
    </citation>
    <scope>IDENTIFICATION</scope>
    <source>
        <strain evidence="2">KR3021</strain>
    </source>
</reference>
<dbReference type="Proteomes" id="UP000095286">
    <property type="component" value="Unplaced"/>
</dbReference>
<proteinExistence type="predicted"/>
<sequence>MIVSNKLIFIFLNLLYLSKSQRITSTEIKESSYPQKTLYGLPPLPDDTDEYRETIVPQRTTTQKPFRFMLPQVNPIAPHGVLPHAGLFNLHGATKSELPVQHESKYKGHFDEDGMFVPEENKAKKNLQMNAAPTFIHSTENDEKEGEDLPEKSYDENISIDDQTFDEDVISLKEGTLNKVNLSTIYKHNIDNSNEHFVKDITETTLLTTAKELPSKVFLTTEVHTFYTTTEKPIPPQIDITQPSPIITQPRVVQPLITQRPIIPIQQTRHSHKSTEQLKIVNNFETNQNIRNNFESNQNSGNAFESNQRTHIESNQNNFFANVRNRFEDEQFGKINNFGTDKPAQQIRHINNFESVKEREKSRFEGKKHNRSGSSSESRKRGENFQTTQTKMALTGFEETVIQRTTTGPKITSGLFTNLRMPIPPVRGVKKERVLTTKKPIPQIQFDIAAGGNGFNANEKTLSKSNNQFVDFEIVPNQVFKNIPPSAKVDNIPRLPLPTHVPKPFKNVFKNHVNPPHKVVHPPNKQPPPFITTTPFPKRQIIIDETPTKNVHFIDNNRAPQQPRLNQNFIIPQKQAFLKPTNHIPTNSHHPNKNVVNHNNFATPKVFNKNIPNKAIIRKVFNPVGSPSPRLPLIKSRKPPLPPPMVHRPVQKPVIHQKPSGPEAEVIFPRIPIDVINPSDNMFTDDVEQVDWHSYHHAIRSGAQQVTPPRSNMPNNIPPVQINNQPRNFQGTHIVPNQRGAFGNPLSQLFWPLFGGGARARGDTTAVLSDSAPNSALPTTYRNDQWYKNPPQLNLNLPGMENQQPLQSVPGTPAQTAVPVSRSNGESNQGETLVPFHNEDTGRVEPYKLTTIQPPYNYEERERRLYTASGNNGQTNNNYFNNNNMNNNNGYNNLFNNNPFQGLFNIFNNQRPFGFMGAQTFVPSQ</sequence>